<feature type="transmembrane region" description="Helical" evidence="8">
    <location>
        <begin position="121"/>
        <end position="141"/>
    </location>
</feature>
<sequence>MFKYLVSAFENTVQIPRFLRSLKIKMQIKQSKASTYGLILVLIVAALLRLYKVDQPFIDAVSWRQSDTATIADNFYQGNWNIFYPKVSWNGPGDQVVGYEFQTITYLAALLYRIVGHHDWVGRLIAIAFGVWGVFAFYQLVRRVWNGKHAVVGAAVLAVLPGSIYVDRSFLPDPVMLSLVITSTWLLVTYLQSDRLHYLILASLTGMLGFLTKVSGLIVVSIPMLYAIAAILSQKQRLRSKQLVLIIAAGSITVIPVIAYYVWAIYLSRTYPPYYAAAGEYWVWKFGLLHFLERYYFLPKLFSQLRWFWTLPIILLTLIGLFLRPPASQPSVSSQNSASQAPWLFHAWMLGFGLYYAIAAQGLVINTTNLNLANPAAAALTALSLMKIATWVNRVVGARTAFALMVAILLMVGGLGQRALHGFAFRPWAEDGYKLGLALRQISQPDDLVVTVAATPGDTVAVYYSQRRGWVFPPVNTWPETLIKLKDDEGIRLLEALMSKRADWFGFVKPQQFASGYPKLFSYIEQNFDRYLVKPEFVIYRIRA</sequence>
<proteinExistence type="predicted"/>
<feature type="transmembrane region" description="Helical" evidence="8">
    <location>
        <begin position="343"/>
        <end position="365"/>
    </location>
</feature>
<keyword evidence="2" id="KW-1003">Cell membrane</keyword>
<accession>A0A7C3KL05</accession>
<dbReference type="GO" id="GO:0009103">
    <property type="term" value="P:lipopolysaccharide biosynthetic process"/>
    <property type="evidence" value="ECO:0007669"/>
    <property type="project" value="UniProtKB-ARBA"/>
</dbReference>
<keyword evidence="3" id="KW-0328">Glycosyltransferase</keyword>
<evidence type="ECO:0000256" key="5">
    <source>
        <dbReference type="ARBA" id="ARBA00022692"/>
    </source>
</evidence>
<feature type="transmembrane region" description="Helical" evidence="8">
    <location>
        <begin position="304"/>
        <end position="323"/>
    </location>
</feature>
<dbReference type="PANTHER" id="PTHR33908">
    <property type="entry name" value="MANNOSYLTRANSFERASE YKCB-RELATED"/>
    <property type="match status" value="1"/>
</dbReference>
<reference evidence="10" key="1">
    <citation type="journal article" date="2020" name="mSystems">
        <title>Genome- and Community-Level Interaction Insights into Carbon Utilization and Element Cycling Functions of Hydrothermarchaeota in Hydrothermal Sediment.</title>
        <authorList>
            <person name="Zhou Z."/>
            <person name="Liu Y."/>
            <person name="Xu W."/>
            <person name="Pan J."/>
            <person name="Luo Z.H."/>
            <person name="Li M."/>
        </authorList>
    </citation>
    <scope>NUCLEOTIDE SEQUENCE [LARGE SCALE GENOMIC DNA]</scope>
    <source>
        <strain evidence="10">SpSt-418</strain>
    </source>
</reference>
<keyword evidence="6 8" id="KW-1133">Transmembrane helix</keyword>
<feature type="transmembrane region" description="Helical" evidence="8">
    <location>
        <begin position="198"/>
        <end position="231"/>
    </location>
</feature>
<evidence type="ECO:0000256" key="6">
    <source>
        <dbReference type="ARBA" id="ARBA00022989"/>
    </source>
</evidence>
<name>A0A7C3KL05_9CYAN</name>
<keyword evidence="5 8" id="KW-0812">Transmembrane</keyword>
<feature type="transmembrane region" description="Helical" evidence="8">
    <location>
        <begin position="398"/>
        <end position="416"/>
    </location>
</feature>
<comment type="subcellular location">
    <subcellularLocation>
        <location evidence="1">Cell membrane</location>
        <topology evidence="1">Multi-pass membrane protein</topology>
    </subcellularLocation>
</comment>
<feature type="transmembrane region" description="Helical" evidence="8">
    <location>
        <begin position="33"/>
        <end position="51"/>
    </location>
</feature>
<evidence type="ECO:0000256" key="8">
    <source>
        <dbReference type="SAM" id="Phobius"/>
    </source>
</evidence>
<keyword evidence="4 10" id="KW-0808">Transferase</keyword>
<evidence type="ECO:0000313" key="10">
    <source>
        <dbReference type="EMBL" id="HFN01683.1"/>
    </source>
</evidence>
<evidence type="ECO:0000256" key="4">
    <source>
        <dbReference type="ARBA" id="ARBA00022679"/>
    </source>
</evidence>
<protein>
    <submittedName>
        <fullName evidence="10">Glycosyltransferase family 39 protein</fullName>
    </submittedName>
</protein>
<comment type="caution">
    <text evidence="10">The sequence shown here is derived from an EMBL/GenBank/DDBJ whole genome shotgun (WGS) entry which is preliminary data.</text>
</comment>
<dbReference type="InterPro" id="IPR050297">
    <property type="entry name" value="LipidA_mod_glycosyltrf_83"/>
</dbReference>
<dbReference type="GO" id="GO:0005886">
    <property type="term" value="C:plasma membrane"/>
    <property type="evidence" value="ECO:0007669"/>
    <property type="project" value="UniProtKB-SubCell"/>
</dbReference>
<dbReference type="PANTHER" id="PTHR33908:SF11">
    <property type="entry name" value="MEMBRANE PROTEIN"/>
    <property type="match status" value="1"/>
</dbReference>
<dbReference type="InterPro" id="IPR038731">
    <property type="entry name" value="RgtA/B/C-like"/>
</dbReference>
<feature type="transmembrane region" description="Helical" evidence="8">
    <location>
        <begin position="272"/>
        <end position="292"/>
    </location>
</feature>
<dbReference type="GO" id="GO:0016763">
    <property type="term" value="F:pentosyltransferase activity"/>
    <property type="evidence" value="ECO:0007669"/>
    <property type="project" value="TreeGrafter"/>
</dbReference>
<gene>
    <name evidence="10" type="ORF">ENR64_28860</name>
</gene>
<feature type="transmembrane region" description="Helical" evidence="8">
    <location>
        <begin position="243"/>
        <end position="266"/>
    </location>
</feature>
<dbReference type="AlphaFoldDB" id="A0A7C3KL05"/>
<organism evidence="10">
    <name type="scientific">Oscillatoriales cyanobacterium SpSt-418</name>
    <dbReference type="NCBI Taxonomy" id="2282169"/>
    <lineage>
        <taxon>Bacteria</taxon>
        <taxon>Bacillati</taxon>
        <taxon>Cyanobacteriota</taxon>
        <taxon>Cyanophyceae</taxon>
        <taxon>Oscillatoriophycideae</taxon>
        <taxon>Oscillatoriales</taxon>
    </lineage>
</organism>
<evidence type="ECO:0000256" key="1">
    <source>
        <dbReference type="ARBA" id="ARBA00004651"/>
    </source>
</evidence>
<evidence type="ECO:0000256" key="7">
    <source>
        <dbReference type="ARBA" id="ARBA00023136"/>
    </source>
</evidence>
<feature type="domain" description="Glycosyltransferase RgtA/B/C/D-like" evidence="9">
    <location>
        <begin position="105"/>
        <end position="260"/>
    </location>
</feature>
<keyword evidence="7 8" id="KW-0472">Membrane</keyword>
<dbReference type="EMBL" id="DSRU01000436">
    <property type="protein sequence ID" value="HFN01683.1"/>
    <property type="molecule type" value="Genomic_DNA"/>
</dbReference>
<evidence type="ECO:0000256" key="2">
    <source>
        <dbReference type="ARBA" id="ARBA00022475"/>
    </source>
</evidence>
<dbReference type="Pfam" id="PF13231">
    <property type="entry name" value="PMT_2"/>
    <property type="match status" value="1"/>
</dbReference>
<evidence type="ECO:0000259" key="9">
    <source>
        <dbReference type="Pfam" id="PF13231"/>
    </source>
</evidence>
<feature type="transmembrane region" description="Helical" evidence="8">
    <location>
        <begin position="147"/>
        <end position="166"/>
    </location>
</feature>
<evidence type="ECO:0000256" key="3">
    <source>
        <dbReference type="ARBA" id="ARBA00022676"/>
    </source>
</evidence>